<proteinExistence type="predicted"/>
<dbReference type="RefSeq" id="WP_014374559.1">
    <property type="nucleotide sequence ID" value="NC_016943.1"/>
</dbReference>
<reference evidence="3" key="2">
    <citation type="submission" date="2012-02" db="EMBL/GenBank/DDBJ databases">
        <title>Complete genome sequence of Blastococcus saxobsidens strain DD2.</title>
        <authorList>
            <person name="Genoscope."/>
        </authorList>
    </citation>
    <scope>NUCLEOTIDE SEQUENCE [LARGE SCALE GENOMIC DNA]</scope>
    <source>
        <strain evidence="3">DD2</strain>
    </source>
</reference>
<dbReference type="InterPro" id="IPR021005">
    <property type="entry name" value="Znf_CGNR"/>
</dbReference>
<dbReference type="SUPFAM" id="SSF160904">
    <property type="entry name" value="Jann2411-like"/>
    <property type="match status" value="1"/>
</dbReference>
<protein>
    <submittedName>
        <fullName evidence="2">Conserved protein containing a Zn-ribbon-like motif, possibly RNA-binding</fullName>
    </submittedName>
</protein>
<evidence type="ECO:0000313" key="3">
    <source>
        <dbReference type="Proteomes" id="UP000007517"/>
    </source>
</evidence>
<dbReference type="Pfam" id="PF07336">
    <property type="entry name" value="ABATE"/>
    <property type="match status" value="1"/>
</dbReference>
<dbReference type="EMBL" id="FO117623">
    <property type="protein sequence ID" value="CCG01647.1"/>
    <property type="molecule type" value="Genomic_DNA"/>
</dbReference>
<dbReference type="Pfam" id="PF11706">
    <property type="entry name" value="zf-CGNR"/>
    <property type="match status" value="1"/>
</dbReference>
<sequence>MSCGPAASPATAGTTRADLSRFQRVGGHPAIDFVNTLGGLPEAPDDEYLFGYADLVTFIEGGRLLADGRPAAAGRRPRTPAALAVLDRALQLRGSLDRVLRARLAGQPTSGGDLDLVRQAYVTALTHATLQPTDGPYDWPGDLTATPSTSRYGPSPPTRWTWCAQGGHTSSPGAGTVGGFLDTSKNHSRRWCSMNSCGSIMKMRRYRAARRRG</sequence>
<evidence type="ECO:0000259" key="1">
    <source>
        <dbReference type="Pfam" id="PF11706"/>
    </source>
</evidence>
<dbReference type="eggNOG" id="COG5516">
    <property type="taxonomic scope" value="Bacteria"/>
</dbReference>
<reference evidence="2 3" key="1">
    <citation type="journal article" date="2012" name="J. Bacteriol.">
        <title>Genome Sequence of Blastococcus saxobsidens DD2, a Stone-Inhabiting Bacterium.</title>
        <authorList>
            <person name="Chouaia B."/>
            <person name="Crotti E."/>
            <person name="Brusetti L."/>
            <person name="Daffonchio D."/>
            <person name="Essoussi I."/>
            <person name="Nouioui I."/>
            <person name="Sbissi I."/>
            <person name="Ghodhbane-Gtari F."/>
            <person name="Gtari M."/>
            <person name="Vacherie B."/>
            <person name="Barbe V."/>
            <person name="Medigue C."/>
            <person name="Gury J."/>
            <person name="Pujic P."/>
            <person name="Normand P."/>
        </authorList>
    </citation>
    <scope>NUCLEOTIDE SEQUENCE [LARGE SCALE GENOMIC DNA]</scope>
    <source>
        <strain evidence="2 3">DD2</strain>
    </source>
</reference>
<evidence type="ECO:0000313" key="2">
    <source>
        <dbReference type="EMBL" id="CCG01647.1"/>
    </source>
</evidence>
<dbReference type="PANTHER" id="PTHR35525">
    <property type="entry name" value="BLL6575 PROTEIN"/>
    <property type="match status" value="1"/>
</dbReference>
<dbReference type="HOGENOM" id="CLU_087298_3_0_11"/>
<gene>
    <name evidence="2" type="ordered locus">BLASA_0692</name>
</gene>
<dbReference type="InterPro" id="IPR010852">
    <property type="entry name" value="ABATE"/>
</dbReference>
<dbReference type="PANTHER" id="PTHR35525:SF3">
    <property type="entry name" value="BLL6575 PROTEIN"/>
    <property type="match status" value="1"/>
</dbReference>
<keyword evidence="3" id="KW-1185">Reference proteome</keyword>
<dbReference type="InterPro" id="IPR023286">
    <property type="entry name" value="ABATE_dom_sf"/>
</dbReference>
<dbReference type="AlphaFoldDB" id="H6RRK4"/>
<name>H6RRK4_BLASD</name>
<dbReference type="Proteomes" id="UP000007517">
    <property type="component" value="Chromosome"/>
</dbReference>
<organism evidence="2 3">
    <name type="scientific">Blastococcus saxobsidens (strain DD2)</name>
    <dbReference type="NCBI Taxonomy" id="1146883"/>
    <lineage>
        <taxon>Bacteria</taxon>
        <taxon>Bacillati</taxon>
        <taxon>Actinomycetota</taxon>
        <taxon>Actinomycetes</taxon>
        <taxon>Geodermatophilales</taxon>
        <taxon>Geodermatophilaceae</taxon>
        <taxon>Blastococcus</taxon>
    </lineage>
</organism>
<dbReference type="KEGG" id="bsd:BLASA_0692"/>
<dbReference type="Gene3D" id="1.10.3300.10">
    <property type="entry name" value="Jann2411-like domain"/>
    <property type="match status" value="1"/>
</dbReference>
<feature type="domain" description="Zinc finger CGNR" evidence="1">
    <location>
        <begin position="180"/>
        <end position="208"/>
    </location>
</feature>
<accession>H6RRK4</accession>